<dbReference type="GO" id="GO:0003677">
    <property type="term" value="F:DNA binding"/>
    <property type="evidence" value="ECO:0007669"/>
    <property type="project" value="InterPro"/>
</dbReference>
<dbReference type="RefSeq" id="WP_145039205.1">
    <property type="nucleotide sequence ID" value="NZ_CP036347.1"/>
</dbReference>
<sequence>MAKKKELCRDKKGLFVRNLGWRKTPSGYSQKKFYLGRQEPQARIASLKLEQLWDAVCRRWEAATPPTPRLSSKPNPRHKITTETISTPNGPLTALHSIGVGELDFERLGKPVWDEVSLTIAEAIRNGEATVRVPLPRQLGQSGLTSPSIGQWLDQLRRDVPFIHIELLDEELQGEAESEIKTEGDKLIKRGRRMLFQGAGGETMHLALDEYIKALESKHVNLDGTVNPTGTAQVRQAQFLKECLSDCLLADLDTPRILAYQEMLALRPPGKRVKRIAVRTARNYIKQFRHFIRWLSTAPGFSWKRPSDLEFTAIRIPETVQEKATAARTSRVQTYSYDEIQILWEYASPLKRLLLLMGLNCGFDAKMIATLQPEDIHLNQEHPSAREIQYQSTENDSWIFRLRNKTSVYGEWKLWPITVSALEWWQKQRSQIEIAEDVSAFLVNQKGRAYDTPTAGNDRNMQIPNLWRGLTDKIRKDEDHSEFRKLSFGKLRKTAGNLIRVESSGEAAGVFLCHGTPVKSDDLLDFYTNRPFAKVFEAIDLVEQRLSPIWSSVESPFPEQRKRGGSNISQSKISRIKSMRRQGFKLDYIAKNLGVTKQTVSRHSHKK</sequence>
<name>A0A517WAZ3_9PLAN</name>
<evidence type="ECO:0000313" key="3">
    <source>
        <dbReference type="Proteomes" id="UP000320722"/>
    </source>
</evidence>
<dbReference type="InterPro" id="IPR011010">
    <property type="entry name" value="DNA_brk_join_enz"/>
</dbReference>
<gene>
    <name evidence="2" type="ORF">V6x_21270</name>
</gene>
<dbReference type="GO" id="GO:0006310">
    <property type="term" value="P:DNA recombination"/>
    <property type="evidence" value="ECO:0007669"/>
    <property type="project" value="UniProtKB-KW"/>
</dbReference>
<proteinExistence type="predicted"/>
<organism evidence="2 3">
    <name type="scientific">Gimesia chilikensis</name>
    <dbReference type="NCBI Taxonomy" id="2605989"/>
    <lineage>
        <taxon>Bacteria</taxon>
        <taxon>Pseudomonadati</taxon>
        <taxon>Planctomycetota</taxon>
        <taxon>Planctomycetia</taxon>
        <taxon>Planctomycetales</taxon>
        <taxon>Planctomycetaceae</taxon>
        <taxon>Gimesia</taxon>
    </lineage>
</organism>
<dbReference type="Proteomes" id="UP000320722">
    <property type="component" value="Chromosome"/>
</dbReference>
<protein>
    <submittedName>
        <fullName evidence="2">Uncharacterized protein</fullName>
    </submittedName>
</protein>
<dbReference type="GO" id="GO:0015074">
    <property type="term" value="P:DNA integration"/>
    <property type="evidence" value="ECO:0007669"/>
    <property type="project" value="InterPro"/>
</dbReference>
<dbReference type="InterPro" id="IPR013762">
    <property type="entry name" value="Integrase-like_cat_sf"/>
</dbReference>
<accession>A0A517WAZ3</accession>
<dbReference type="EMBL" id="CP036347">
    <property type="protein sequence ID" value="QDU02424.1"/>
    <property type="molecule type" value="Genomic_DNA"/>
</dbReference>
<reference evidence="2 3" key="1">
    <citation type="submission" date="2019-02" db="EMBL/GenBank/DDBJ databases">
        <title>Deep-cultivation of Planctomycetes and their phenomic and genomic characterization uncovers novel biology.</title>
        <authorList>
            <person name="Wiegand S."/>
            <person name="Jogler M."/>
            <person name="Boedeker C."/>
            <person name="Pinto D."/>
            <person name="Vollmers J."/>
            <person name="Rivas-Marin E."/>
            <person name="Kohn T."/>
            <person name="Peeters S.H."/>
            <person name="Heuer A."/>
            <person name="Rast P."/>
            <person name="Oberbeckmann S."/>
            <person name="Bunk B."/>
            <person name="Jeske O."/>
            <person name="Meyerdierks A."/>
            <person name="Storesund J.E."/>
            <person name="Kallscheuer N."/>
            <person name="Luecker S."/>
            <person name="Lage O.M."/>
            <person name="Pohl T."/>
            <person name="Merkel B.J."/>
            <person name="Hornburger P."/>
            <person name="Mueller R.-W."/>
            <person name="Bruemmer F."/>
            <person name="Labrenz M."/>
            <person name="Spormann A.M."/>
            <person name="Op den Camp H."/>
            <person name="Overmann J."/>
            <person name="Amann R."/>
            <person name="Jetten M.S.M."/>
            <person name="Mascher T."/>
            <person name="Medema M.H."/>
            <person name="Devos D.P."/>
            <person name="Kaster A.-K."/>
            <person name="Ovreas L."/>
            <person name="Rohde M."/>
            <person name="Galperin M.Y."/>
            <person name="Jogler C."/>
        </authorList>
    </citation>
    <scope>NUCLEOTIDE SEQUENCE [LARGE SCALE GENOMIC DNA]</scope>
    <source>
        <strain evidence="2 3">V6</strain>
    </source>
</reference>
<dbReference type="Gene3D" id="1.10.443.10">
    <property type="entry name" value="Intergrase catalytic core"/>
    <property type="match status" value="1"/>
</dbReference>
<keyword evidence="1" id="KW-0233">DNA recombination</keyword>
<evidence type="ECO:0000256" key="1">
    <source>
        <dbReference type="ARBA" id="ARBA00023172"/>
    </source>
</evidence>
<dbReference type="AlphaFoldDB" id="A0A517WAZ3"/>
<dbReference type="SUPFAM" id="SSF56349">
    <property type="entry name" value="DNA breaking-rejoining enzymes"/>
    <property type="match status" value="1"/>
</dbReference>
<evidence type="ECO:0000313" key="2">
    <source>
        <dbReference type="EMBL" id="QDU02424.1"/>
    </source>
</evidence>